<dbReference type="EMBL" id="AMZH03001774">
    <property type="protein sequence ID" value="RRT78051.1"/>
    <property type="molecule type" value="Genomic_DNA"/>
</dbReference>
<protein>
    <submittedName>
        <fullName evidence="1">Uncharacterized protein</fullName>
    </submittedName>
</protein>
<reference evidence="1 2" key="1">
    <citation type="journal article" date="2014" name="Agronomy (Basel)">
        <title>A Draft Genome Sequence for Ensete ventricosum, the Drought-Tolerant Tree Against Hunger.</title>
        <authorList>
            <person name="Harrison J."/>
            <person name="Moore K.A."/>
            <person name="Paszkiewicz K."/>
            <person name="Jones T."/>
            <person name="Grant M."/>
            <person name="Ambacheew D."/>
            <person name="Muzemil S."/>
            <person name="Studholme D.J."/>
        </authorList>
    </citation>
    <scope>NUCLEOTIDE SEQUENCE [LARGE SCALE GENOMIC DNA]</scope>
</reference>
<gene>
    <name evidence="1" type="ORF">B296_00001154</name>
</gene>
<dbReference type="Proteomes" id="UP000287651">
    <property type="component" value="Unassembled WGS sequence"/>
</dbReference>
<name>A0A427APA0_ENSVE</name>
<organism evidence="1 2">
    <name type="scientific">Ensete ventricosum</name>
    <name type="common">Abyssinian banana</name>
    <name type="synonym">Musa ensete</name>
    <dbReference type="NCBI Taxonomy" id="4639"/>
    <lineage>
        <taxon>Eukaryota</taxon>
        <taxon>Viridiplantae</taxon>
        <taxon>Streptophyta</taxon>
        <taxon>Embryophyta</taxon>
        <taxon>Tracheophyta</taxon>
        <taxon>Spermatophyta</taxon>
        <taxon>Magnoliopsida</taxon>
        <taxon>Liliopsida</taxon>
        <taxon>Zingiberales</taxon>
        <taxon>Musaceae</taxon>
        <taxon>Ensete</taxon>
    </lineage>
</organism>
<evidence type="ECO:0000313" key="2">
    <source>
        <dbReference type="Proteomes" id="UP000287651"/>
    </source>
</evidence>
<accession>A0A427APA0</accession>
<comment type="caution">
    <text evidence="1">The sequence shown here is derived from an EMBL/GenBank/DDBJ whole genome shotgun (WGS) entry which is preliminary data.</text>
</comment>
<dbReference type="AlphaFoldDB" id="A0A427APA0"/>
<proteinExistence type="predicted"/>
<sequence>MPDPVDAPADPAILLLPDTGRLTPLPPTKLSARLPFPAPSNLAAADLTPPELGIDGEAEAWVYLGDGLAVRVVKNTEGKQQTSFCSTEMGFPRAVTVCSFQYELGEDENSFWVHALPKRRRSCTASYEMQKESKVDDMFAAVKRAVRDE</sequence>
<evidence type="ECO:0000313" key="1">
    <source>
        <dbReference type="EMBL" id="RRT78051.1"/>
    </source>
</evidence>